<gene>
    <name evidence="2" type="ORF">H8R02_23445</name>
</gene>
<dbReference type="Pfam" id="PF17765">
    <property type="entry name" value="MLTR_LBD"/>
    <property type="match status" value="1"/>
</dbReference>
<dbReference type="GO" id="GO:0003677">
    <property type="term" value="F:DNA binding"/>
    <property type="evidence" value="ECO:0007669"/>
    <property type="project" value="InterPro"/>
</dbReference>
<dbReference type="Gene3D" id="3.30.450.180">
    <property type="match status" value="1"/>
</dbReference>
<dbReference type="PANTHER" id="PTHR35010">
    <property type="entry name" value="BLL4672 PROTEIN-RELATED"/>
    <property type="match status" value="1"/>
</dbReference>
<name>A0A923MDB8_9BURK</name>
<dbReference type="Pfam" id="PF01381">
    <property type="entry name" value="HTH_3"/>
    <property type="match status" value="1"/>
</dbReference>
<sequence>MTSQVMASPLPCPTMAAMDTITLTGGASRAVAPHFGEHLREWRQRRRMSQLDLAQEADISTRHLSFVETGRSAPSREMVLRLAERLDVPLRERNALLVAAGFAPMYRERPLDDPALAAARRAVDLILKSHEPYPALAVDRHWNLVAANAMIPHLMEGADASLLAPPVNVLRLSLHPKGLAPRIVNIVQWRTHIFERLRQQVHATGDGTLAALLAELRSYPVPEGASEAKLEGELVGVAMPFQFRGASGVLSFISTTTVFGTPVDVTLQELALETFFPADDFTLQALRALAAQGPR</sequence>
<accession>A0A923MDB8</accession>
<dbReference type="InterPro" id="IPR001387">
    <property type="entry name" value="Cro/C1-type_HTH"/>
</dbReference>
<dbReference type="CDD" id="cd00093">
    <property type="entry name" value="HTH_XRE"/>
    <property type="match status" value="1"/>
</dbReference>
<dbReference type="AlphaFoldDB" id="A0A923MDB8"/>
<comment type="caution">
    <text evidence="2">The sequence shown here is derived from an EMBL/GenBank/DDBJ whole genome shotgun (WGS) entry which is preliminary data.</text>
</comment>
<dbReference type="InterPro" id="IPR010982">
    <property type="entry name" value="Lambda_DNA-bd_dom_sf"/>
</dbReference>
<dbReference type="SMART" id="SM00530">
    <property type="entry name" value="HTH_XRE"/>
    <property type="match status" value="1"/>
</dbReference>
<keyword evidence="3" id="KW-1185">Reference proteome</keyword>
<dbReference type="EMBL" id="JACORU010000010">
    <property type="protein sequence ID" value="MBC5767441.1"/>
    <property type="molecule type" value="Genomic_DNA"/>
</dbReference>
<evidence type="ECO:0000313" key="2">
    <source>
        <dbReference type="EMBL" id="MBC5767441.1"/>
    </source>
</evidence>
<dbReference type="Gene3D" id="1.10.260.40">
    <property type="entry name" value="lambda repressor-like DNA-binding domains"/>
    <property type="match status" value="1"/>
</dbReference>
<evidence type="ECO:0000259" key="1">
    <source>
        <dbReference type="PROSITE" id="PS50943"/>
    </source>
</evidence>
<feature type="domain" description="HTH cro/C1-type" evidence="1">
    <location>
        <begin position="39"/>
        <end position="93"/>
    </location>
</feature>
<reference evidence="2" key="1">
    <citation type="submission" date="2020-08" db="EMBL/GenBank/DDBJ databases">
        <title>Ramlibacter sp. GTP1 16S ribosomal RNA gene genome sequencing and assembly.</title>
        <authorList>
            <person name="Kang M."/>
        </authorList>
    </citation>
    <scope>NUCLEOTIDE SEQUENCE</scope>
    <source>
        <strain evidence="2">GTP1</strain>
    </source>
</reference>
<dbReference type="InterPro" id="IPR041413">
    <property type="entry name" value="MLTR_LBD"/>
</dbReference>
<dbReference type="Proteomes" id="UP000596827">
    <property type="component" value="Unassembled WGS sequence"/>
</dbReference>
<protein>
    <submittedName>
        <fullName evidence="2">Helix-turn-helix transcriptional regulator</fullName>
    </submittedName>
</protein>
<dbReference type="PANTHER" id="PTHR35010:SF4">
    <property type="entry name" value="BLL5781 PROTEIN"/>
    <property type="match status" value="1"/>
</dbReference>
<dbReference type="PROSITE" id="PS50943">
    <property type="entry name" value="HTH_CROC1"/>
    <property type="match status" value="1"/>
</dbReference>
<proteinExistence type="predicted"/>
<dbReference type="SUPFAM" id="SSF47413">
    <property type="entry name" value="lambda repressor-like DNA-binding domains"/>
    <property type="match status" value="1"/>
</dbReference>
<organism evidence="2 3">
    <name type="scientific">Ramlibacter albus</name>
    <dbReference type="NCBI Taxonomy" id="2079448"/>
    <lineage>
        <taxon>Bacteria</taxon>
        <taxon>Pseudomonadati</taxon>
        <taxon>Pseudomonadota</taxon>
        <taxon>Betaproteobacteria</taxon>
        <taxon>Burkholderiales</taxon>
        <taxon>Comamonadaceae</taxon>
        <taxon>Ramlibacter</taxon>
    </lineage>
</organism>
<evidence type="ECO:0000313" key="3">
    <source>
        <dbReference type="Proteomes" id="UP000596827"/>
    </source>
</evidence>